<dbReference type="SUPFAM" id="SSF47370">
    <property type="entry name" value="Bromodomain"/>
    <property type="match status" value="1"/>
</dbReference>
<keyword evidence="1 2" id="KW-0103">Bromodomain</keyword>
<dbReference type="InterPro" id="IPR001487">
    <property type="entry name" value="Bromodomain"/>
</dbReference>
<dbReference type="Pfam" id="PF00439">
    <property type="entry name" value="Bromodomain"/>
    <property type="match status" value="1"/>
</dbReference>
<sequence length="219" mass="25399">MTESLPSQCMKFTNDLINDPLASFFVYPPDKKLQADYNAKIKKPMDLSTIKKKIKDNIYTSFQEWVDDMYLIFNNAIEFNDATSLLGGVAIYLRKQFDKKIREIESFNLRNYEMQLITFGKRLESILIEPPPTFGVELKTELSSKNADDFTVPRIMEIKNNLEKMLSEGHQKEILDCINESNTDYMYTDGQEIDLSHLGRRTLIALEALFAPKDENEEN</sequence>
<evidence type="ECO:0000313" key="4">
    <source>
        <dbReference type="EMBL" id="OHS96178.1"/>
    </source>
</evidence>
<evidence type="ECO:0000256" key="2">
    <source>
        <dbReference type="PROSITE-ProRule" id="PRU00035"/>
    </source>
</evidence>
<gene>
    <name evidence="4" type="ORF">TRFO_10093</name>
</gene>
<dbReference type="CDD" id="cd04369">
    <property type="entry name" value="Bromodomain"/>
    <property type="match status" value="1"/>
</dbReference>
<evidence type="ECO:0000313" key="5">
    <source>
        <dbReference type="Proteomes" id="UP000179807"/>
    </source>
</evidence>
<dbReference type="VEuPathDB" id="TrichDB:TRFO_10093"/>
<proteinExistence type="predicted"/>
<dbReference type="SMART" id="SM00297">
    <property type="entry name" value="BROMO"/>
    <property type="match status" value="1"/>
</dbReference>
<evidence type="ECO:0000256" key="1">
    <source>
        <dbReference type="ARBA" id="ARBA00023117"/>
    </source>
</evidence>
<dbReference type="GeneID" id="94829942"/>
<dbReference type="Proteomes" id="UP000179807">
    <property type="component" value="Unassembled WGS sequence"/>
</dbReference>
<protein>
    <submittedName>
        <fullName evidence="4">Bromodomain containing protein</fullName>
    </submittedName>
</protein>
<dbReference type="PRINTS" id="PR00503">
    <property type="entry name" value="BROMODOMAIN"/>
</dbReference>
<comment type="caution">
    <text evidence="4">The sequence shown here is derived from an EMBL/GenBank/DDBJ whole genome shotgun (WGS) entry which is preliminary data.</text>
</comment>
<feature type="domain" description="Bromo" evidence="3">
    <location>
        <begin position="17"/>
        <end position="87"/>
    </location>
</feature>
<dbReference type="OrthoDB" id="21449at2759"/>
<keyword evidence="5" id="KW-1185">Reference proteome</keyword>
<dbReference type="PROSITE" id="PS50014">
    <property type="entry name" value="BROMODOMAIN_2"/>
    <property type="match status" value="1"/>
</dbReference>
<dbReference type="RefSeq" id="XP_068349315.1">
    <property type="nucleotide sequence ID" value="XM_068495238.1"/>
</dbReference>
<dbReference type="Gene3D" id="1.20.920.10">
    <property type="entry name" value="Bromodomain-like"/>
    <property type="match status" value="1"/>
</dbReference>
<dbReference type="EMBL" id="MLAK01001193">
    <property type="protein sequence ID" value="OHS96178.1"/>
    <property type="molecule type" value="Genomic_DNA"/>
</dbReference>
<name>A0A1J4JAH7_9EUKA</name>
<dbReference type="AlphaFoldDB" id="A0A1J4JAH7"/>
<evidence type="ECO:0000259" key="3">
    <source>
        <dbReference type="PROSITE" id="PS50014"/>
    </source>
</evidence>
<accession>A0A1J4JAH7</accession>
<dbReference type="InterPro" id="IPR036427">
    <property type="entry name" value="Bromodomain-like_sf"/>
</dbReference>
<dbReference type="PANTHER" id="PTHR45926">
    <property type="entry name" value="OSJNBA0053K19.4 PROTEIN"/>
    <property type="match status" value="1"/>
</dbReference>
<organism evidence="4 5">
    <name type="scientific">Tritrichomonas foetus</name>
    <dbReference type="NCBI Taxonomy" id="1144522"/>
    <lineage>
        <taxon>Eukaryota</taxon>
        <taxon>Metamonada</taxon>
        <taxon>Parabasalia</taxon>
        <taxon>Tritrichomonadida</taxon>
        <taxon>Tritrichomonadidae</taxon>
        <taxon>Tritrichomonas</taxon>
    </lineage>
</organism>
<reference evidence="4" key="1">
    <citation type="submission" date="2016-10" db="EMBL/GenBank/DDBJ databases">
        <authorList>
            <person name="Benchimol M."/>
            <person name="Almeida L.G."/>
            <person name="Vasconcelos A.T."/>
            <person name="Perreira-Neves A."/>
            <person name="Rosa I.A."/>
            <person name="Tasca T."/>
            <person name="Bogo M.R."/>
            <person name="de Souza W."/>
        </authorList>
    </citation>
    <scope>NUCLEOTIDE SEQUENCE [LARGE SCALE GENOMIC DNA]</scope>
    <source>
        <strain evidence="4">K</strain>
    </source>
</reference>